<keyword evidence="2" id="KW-1185">Reference proteome</keyword>
<reference evidence="1" key="1">
    <citation type="submission" date="2023-05" db="EMBL/GenBank/DDBJ databases">
        <title>Genome and transcriptome analyses reveal genes involved in the formation of fine ridges on petal epidermal cells in Hibiscus trionum.</title>
        <authorList>
            <person name="Koshimizu S."/>
            <person name="Masuda S."/>
            <person name="Ishii T."/>
            <person name="Shirasu K."/>
            <person name="Hoshino A."/>
            <person name="Arita M."/>
        </authorList>
    </citation>
    <scope>NUCLEOTIDE SEQUENCE</scope>
    <source>
        <strain evidence="1">Hamamatsu line</strain>
    </source>
</reference>
<dbReference type="OrthoDB" id="961009at2759"/>
<dbReference type="EMBL" id="BSYR01000019">
    <property type="protein sequence ID" value="GMI82637.1"/>
    <property type="molecule type" value="Genomic_DNA"/>
</dbReference>
<evidence type="ECO:0000313" key="1">
    <source>
        <dbReference type="EMBL" id="GMI82637.1"/>
    </source>
</evidence>
<comment type="caution">
    <text evidence="1">The sequence shown here is derived from an EMBL/GenBank/DDBJ whole genome shotgun (WGS) entry which is preliminary data.</text>
</comment>
<name>A0A9W7LYI5_HIBTR</name>
<proteinExistence type="predicted"/>
<dbReference type="Proteomes" id="UP001165190">
    <property type="component" value="Unassembled WGS sequence"/>
</dbReference>
<sequence>MPQKAEVPPSRCFLNIFPVDYRFMGSLTSDPMGYADVNSGSNAVTSLSALVNGGSGGKVFERVENGVPNTDQVNEDSPYSVNGMLVEDRPPVGGEELDSAAAPLPSVSRSNLERRWSDLTSFATTKVTSGFWFDVMLSLLVLTGTTLCQDLSCILLPSNE</sequence>
<organism evidence="1 2">
    <name type="scientific">Hibiscus trionum</name>
    <name type="common">Flower of an hour</name>
    <dbReference type="NCBI Taxonomy" id="183268"/>
    <lineage>
        <taxon>Eukaryota</taxon>
        <taxon>Viridiplantae</taxon>
        <taxon>Streptophyta</taxon>
        <taxon>Embryophyta</taxon>
        <taxon>Tracheophyta</taxon>
        <taxon>Spermatophyta</taxon>
        <taxon>Magnoliopsida</taxon>
        <taxon>eudicotyledons</taxon>
        <taxon>Gunneridae</taxon>
        <taxon>Pentapetalae</taxon>
        <taxon>rosids</taxon>
        <taxon>malvids</taxon>
        <taxon>Malvales</taxon>
        <taxon>Malvaceae</taxon>
        <taxon>Malvoideae</taxon>
        <taxon>Hibiscus</taxon>
    </lineage>
</organism>
<dbReference type="AlphaFoldDB" id="A0A9W7LYI5"/>
<gene>
    <name evidence="1" type="ORF">HRI_001933000</name>
</gene>
<accession>A0A9W7LYI5</accession>
<evidence type="ECO:0000313" key="2">
    <source>
        <dbReference type="Proteomes" id="UP001165190"/>
    </source>
</evidence>
<protein>
    <submittedName>
        <fullName evidence="1">Uncharacterized protein</fullName>
    </submittedName>
</protein>